<keyword evidence="2" id="KW-1185">Reference proteome</keyword>
<sequence length="87" mass="10537">MGRGPRQKKVKANLINRPKKKLLHRSGSRCFSYRLEERHKVTGESKFPEIDMFKEVYVWLRDELMKQLHTYSPWGSMDGESMRMWFM</sequence>
<gene>
    <name evidence="1" type="ORF">C1H46_000052</name>
</gene>
<dbReference type="EMBL" id="VIEB01000005">
    <property type="protein sequence ID" value="TQE14133.1"/>
    <property type="molecule type" value="Genomic_DNA"/>
</dbReference>
<accession>A0A540NU38</accession>
<reference evidence="1 2" key="1">
    <citation type="journal article" date="2019" name="G3 (Bethesda)">
        <title>Sequencing of a Wild Apple (Malus baccata) Genome Unravels the Differences Between Cultivated and Wild Apple Species Regarding Disease Resistance and Cold Tolerance.</title>
        <authorList>
            <person name="Chen X."/>
        </authorList>
    </citation>
    <scope>NUCLEOTIDE SEQUENCE [LARGE SCALE GENOMIC DNA]</scope>
    <source>
        <strain evidence="2">cv. Shandingzi</strain>
        <tissue evidence="1">Leaves</tissue>
    </source>
</reference>
<proteinExistence type="predicted"/>
<protein>
    <submittedName>
        <fullName evidence="1">Uncharacterized protein</fullName>
    </submittedName>
</protein>
<evidence type="ECO:0000313" key="1">
    <source>
        <dbReference type="EMBL" id="TQE14133.1"/>
    </source>
</evidence>
<organism evidence="1 2">
    <name type="scientific">Malus baccata</name>
    <name type="common">Siberian crab apple</name>
    <name type="synonym">Pyrus baccata</name>
    <dbReference type="NCBI Taxonomy" id="106549"/>
    <lineage>
        <taxon>Eukaryota</taxon>
        <taxon>Viridiplantae</taxon>
        <taxon>Streptophyta</taxon>
        <taxon>Embryophyta</taxon>
        <taxon>Tracheophyta</taxon>
        <taxon>Spermatophyta</taxon>
        <taxon>Magnoliopsida</taxon>
        <taxon>eudicotyledons</taxon>
        <taxon>Gunneridae</taxon>
        <taxon>Pentapetalae</taxon>
        <taxon>rosids</taxon>
        <taxon>fabids</taxon>
        <taxon>Rosales</taxon>
        <taxon>Rosaceae</taxon>
        <taxon>Amygdaloideae</taxon>
        <taxon>Maleae</taxon>
        <taxon>Malus</taxon>
    </lineage>
</organism>
<dbReference type="AlphaFoldDB" id="A0A540NU38"/>
<evidence type="ECO:0000313" key="2">
    <source>
        <dbReference type="Proteomes" id="UP000315295"/>
    </source>
</evidence>
<comment type="caution">
    <text evidence="1">The sequence shown here is derived from an EMBL/GenBank/DDBJ whole genome shotgun (WGS) entry which is preliminary data.</text>
</comment>
<name>A0A540NU38_MALBA</name>
<dbReference type="Proteomes" id="UP000315295">
    <property type="component" value="Unassembled WGS sequence"/>
</dbReference>